<keyword evidence="4" id="KW-1185">Reference proteome</keyword>
<reference evidence="2 4" key="1">
    <citation type="submission" date="2015-11" db="EMBL/GenBank/DDBJ databases">
        <title>Genomic analysis of 38 Legionella species identifies large and diverse effector repertoires.</title>
        <authorList>
            <person name="Burstein D."/>
            <person name="Amaro F."/>
            <person name="Zusman T."/>
            <person name="Lifshitz Z."/>
            <person name="Cohen O."/>
            <person name="Gilbert J.A."/>
            <person name="Pupko T."/>
            <person name="Shuman H.A."/>
            <person name="Segal G."/>
        </authorList>
    </citation>
    <scope>NUCLEOTIDE SEQUENCE [LARGE SCALE GENOMIC DNA]</scope>
    <source>
        <strain evidence="2 4">CDC#72-OH-14</strain>
    </source>
</reference>
<keyword evidence="1" id="KW-1133">Transmembrane helix</keyword>
<feature type="transmembrane region" description="Helical" evidence="1">
    <location>
        <begin position="381"/>
        <end position="402"/>
    </location>
</feature>
<dbReference type="Proteomes" id="UP000054854">
    <property type="component" value="Unassembled WGS sequence"/>
</dbReference>
<dbReference type="RefSeq" id="WP_065240110.1">
    <property type="nucleotide sequence ID" value="NZ_CAAAHQ010000016.1"/>
</dbReference>
<dbReference type="EMBL" id="LNXX01000042">
    <property type="protein sequence ID" value="KTC83664.1"/>
    <property type="molecule type" value="Genomic_DNA"/>
</dbReference>
<name>A0A378IHA2_9GAMM</name>
<dbReference type="AlphaFoldDB" id="A0A378IHA2"/>
<dbReference type="EMBL" id="UGNX01000001">
    <property type="protein sequence ID" value="STX34376.1"/>
    <property type="molecule type" value="Genomic_DNA"/>
</dbReference>
<evidence type="ECO:0000313" key="2">
    <source>
        <dbReference type="EMBL" id="KTC83664.1"/>
    </source>
</evidence>
<dbReference type="Proteomes" id="UP000255316">
    <property type="component" value="Unassembled WGS sequence"/>
</dbReference>
<proteinExistence type="predicted"/>
<keyword evidence="1" id="KW-0812">Transmembrane</keyword>
<dbReference type="STRING" id="28085.Lcin_2351"/>
<evidence type="ECO:0000313" key="3">
    <source>
        <dbReference type="EMBL" id="STX34376.1"/>
    </source>
</evidence>
<keyword evidence="1" id="KW-0472">Membrane</keyword>
<organism evidence="3 5">
    <name type="scientific">Legionella cincinnatiensis</name>
    <dbReference type="NCBI Taxonomy" id="28085"/>
    <lineage>
        <taxon>Bacteria</taxon>
        <taxon>Pseudomonadati</taxon>
        <taxon>Pseudomonadota</taxon>
        <taxon>Gammaproteobacteria</taxon>
        <taxon>Legionellales</taxon>
        <taxon>Legionellaceae</taxon>
        <taxon>Legionella</taxon>
    </lineage>
</organism>
<feature type="transmembrane region" description="Helical" evidence="1">
    <location>
        <begin position="351"/>
        <end position="375"/>
    </location>
</feature>
<accession>A0A378IHA2</accession>
<sequence length="509" mass="56545">MNKGIAIIQTWGTNSQTKYLNEDVGHASIELRLPVTPEDDILIAQYCDQMPQIPYHIETEKNKSGTKQKIYVVRFSFIPDELNVIEPFHLNPTYKADALYAGNIHPDPLFTTCTLTEKGRALDPNTIEGRYIQNQKALADCEDLLNATTIIIKKTKLLKQQTNLDPKHPNYKIILDLVERLNLQLPQEQKISVEPFNELSEKVEHIRHKLTDQLLKLRNQNNPLPNPETFNEDEYLFYGRPYDDQIELSIGSEKKELNAACMFEQMRKIVNSDADSHTHTGASTVLSILKAGRKEQTFEFSFLKSFQAPPTPQMVHTTAMELKNKSRAENSVEIIQEKTRANSKSASQQELLIVALLATAGLTIGAGIGITLVATGVFAPLGVGVLGLVAVAGTIGGGLALISGSLGLRITKSNASSTIETPRAKNTDVSESSNYLLTTNKLKQRDTKADKPQKNVDIQTMSITTVSAPSIVNKVGPSPSFFFHHRNNMPHNPETEPLQENNNNIRNSI</sequence>
<evidence type="ECO:0008006" key="6">
    <source>
        <dbReference type="Google" id="ProtNLM"/>
    </source>
</evidence>
<protein>
    <recommendedName>
        <fullName evidence="6">Dot/Icm T4SS effector</fullName>
    </recommendedName>
</protein>
<evidence type="ECO:0000256" key="1">
    <source>
        <dbReference type="SAM" id="Phobius"/>
    </source>
</evidence>
<evidence type="ECO:0000313" key="5">
    <source>
        <dbReference type="Proteomes" id="UP000255316"/>
    </source>
</evidence>
<reference evidence="3 5" key="2">
    <citation type="submission" date="2018-06" db="EMBL/GenBank/DDBJ databases">
        <authorList>
            <consortium name="Pathogen Informatics"/>
            <person name="Doyle S."/>
        </authorList>
    </citation>
    <scope>NUCLEOTIDE SEQUENCE [LARGE SCALE GENOMIC DNA]</scope>
    <source>
        <strain evidence="3 5">NCTC12438</strain>
    </source>
</reference>
<evidence type="ECO:0000313" key="4">
    <source>
        <dbReference type="Proteomes" id="UP000054854"/>
    </source>
</evidence>
<gene>
    <name evidence="2" type="ORF">Lcin_2351</name>
    <name evidence="3" type="ORF">NCTC12438_00974</name>
</gene>